<sequence>MNKVFFSISLFLFILIFLFVYYQSFSFKNEVSNYLIHDKGFSSNEVKKITTHISKAPVISASVIFSDEPSARYFYKKERGQFIQYSCAPVKGINLEYKYKHCENP</sequence>
<keyword evidence="1" id="KW-0812">Transmembrane</keyword>
<evidence type="ECO:0000313" key="3">
    <source>
        <dbReference type="Proteomes" id="UP000092573"/>
    </source>
</evidence>
<protein>
    <recommendedName>
        <fullName evidence="4">DUF3139 domain-containing protein</fullName>
    </recommendedName>
</protein>
<evidence type="ECO:0008006" key="4">
    <source>
        <dbReference type="Google" id="ProtNLM"/>
    </source>
</evidence>
<dbReference type="OrthoDB" id="2691925at2"/>
<evidence type="ECO:0000313" key="2">
    <source>
        <dbReference type="EMBL" id="ANS75461.1"/>
    </source>
</evidence>
<reference evidence="2 3" key="1">
    <citation type="submission" date="2016-01" db="EMBL/GenBank/DDBJ databases">
        <title>Complete Genome Sequence of Paenibacillus yonginensis DCY84, a novel Plant Growth-Promoting Bacteria with Elicitation of Induced Systemic Resistance.</title>
        <authorList>
            <person name="Kim Y.J."/>
            <person name="Yang D.C."/>
            <person name="Sukweenadhi J."/>
        </authorList>
    </citation>
    <scope>NUCLEOTIDE SEQUENCE [LARGE SCALE GENOMIC DNA]</scope>
    <source>
        <strain evidence="2 3">DCY84</strain>
    </source>
</reference>
<accession>A0A1B1N216</accession>
<keyword evidence="1" id="KW-1133">Transmembrane helix</keyword>
<proteinExistence type="predicted"/>
<keyword evidence="3" id="KW-1185">Reference proteome</keyword>
<evidence type="ECO:0000256" key="1">
    <source>
        <dbReference type="SAM" id="Phobius"/>
    </source>
</evidence>
<name>A0A1B1N216_9BACL</name>
<dbReference type="Proteomes" id="UP000092573">
    <property type="component" value="Chromosome"/>
</dbReference>
<dbReference type="EMBL" id="CP014167">
    <property type="protein sequence ID" value="ANS75461.1"/>
    <property type="molecule type" value="Genomic_DNA"/>
</dbReference>
<keyword evidence="1" id="KW-0472">Membrane</keyword>
<feature type="transmembrane region" description="Helical" evidence="1">
    <location>
        <begin position="6"/>
        <end position="22"/>
    </location>
</feature>
<dbReference type="KEGG" id="pyg:AWM70_13295"/>
<gene>
    <name evidence="2" type="ORF">AWM70_13295</name>
</gene>
<dbReference type="AlphaFoldDB" id="A0A1B1N216"/>
<organism evidence="2 3">
    <name type="scientific">Paenibacillus yonginensis</name>
    <dbReference type="NCBI Taxonomy" id="1462996"/>
    <lineage>
        <taxon>Bacteria</taxon>
        <taxon>Bacillati</taxon>
        <taxon>Bacillota</taxon>
        <taxon>Bacilli</taxon>
        <taxon>Bacillales</taxon>
        <taxon>Paenibacillaceae</taxon>
        <taxon>Paenibacillus</taxon>
    </lineage>
</organism>